<sequence>MMSSVTSRLMSLLKTHRAMISTAVSSDMIKFRSSVMNCSSAKLNRYGGRHNVTALPGDGIGPEMFHHVQKIFSYAQVPVDFEEVDVSSARDSHNDIEQALTAIRRNGVALKGNIQSKFDDPHFISRNVELRRELDLFANVLHCCSIPSVPCRHNNIDMIIIRENTEGEYSGLEHETIPGIVESLKIVTRAKIERISRFAFQYAKKYDRKKVTAIHKANIQKLGDGLFLKVCSEIAEKEYPEIKFESMIVDNACMQLVSRPQQFDIMLMPNLYGNIISNIACGLVGGPGLVSGMNIGDKYAVFESGTRSTGTLLIGKNIANPTAFIRASADMLRYLGLNVYADLISDSLYRTLVDRQIHTPDIGGSAKTSELVESVLDYIKQEIMEDNLRNK</sequence>
<feature type="domain" description="Isopropylmalate dehydrogenase-like" evidence="7">
    <location>
        <begin position="51"/>
        <end position="375"/>
    </location>
</feature>
<dbReference type="SMART" id="SM01329">
    <property type="entry name" value="Iso_dh"/>
    <property type="match status" value="1"/>
</dbReference>
<dbReference type="GO" id="GO:0000287">
    <property type="term" value="F:magnesium ion binding"/>
    <property type="evidence" value="ECO:0007669"/>
    <property type="project" value="UniProtKB-UniRule"/>
</dbReference>
<keyword evidence="4 6" id="KW-0809">Transit peptide</keyword>
<dbReference type="GO" id="GO:0006102">
    <property type="term" value="P:isocitrate metabolic process"/>
    <property type="evidence" value="ECO:0007669"/>
    <property type="project" value="TreeGrafter"/>
</dbReference>
<evidence type="ECO:0000256" key="4">
    <source>
        <dbReference type="ARBA" id="ARBA00022946"/>
    </source>
</evidence>
<reference evidence="9" key="2">
    <citation type="journal article" date="2016" name="Sci. Rep.">
        <title>Dictyocaulus viviparus genome, variome and transcriptome elucidate lungworm biology and support future intervention.</title>
        <authorList>
            <person name="McNulty S.N."/>
            <person name="Strube C."/>
            <person name="Rosa B.A."/>
            <person name="Martin J.C."/>
            <person name="Tyagi R."/>
            <person name="Choi Y.J."/>
            <person name="Wang Q."/>
            <person name="Hallsworth Pepin K."/>
            <person name="Zhang X."/>
            <person name="Ozersky P."/>
            <person name="Wilson R.K."/>
            <person name="Sternberg P.W."/>
            <person name="Gasser R.B."/>
            <person name="Mitreva M."/>
        </authorList>
    </citation>
    <scope>NUCLEOTIDE SEQUENCE [LARGE SCALE GENOMIC DNA]</scope>
    <source>
        <strain evidence="9">HannoverDv2000</strain>
    </source>
</reference>
<dbReference type="GO" id="GO:0051287">
    <property type="term" value="F:NAD binding"/>
    <property type="evidence" value="ECO:0007669"/>
    <property type="project" value="UniProtKB-UniRule"/>
</dbReference>
<dbReference type="PANTHER" id="PTHR11835:SF60">
    <property type="entry name" value="ISOCITRATE DEHYDROGENASE [NAD] SUBUNIT, MITOCHONDRIAL"/>
    <property type="match status" value="1"/>
</dbReference>
<evidence type="ECO:0000313" key="9">
    <source>
        <dbReference type="Proteomes" id="UP000053766"/>
    </source>
</evidence>
<evidence type="ECO:0000313" key="8">
    <source>
        <dbReference type="EMBL" id="KJH51442.1"/>
    </source>
</evidence>
<reference evidence="8 9" key="1">
    <citation type="submission" date="2013-11" db="EMBL/GenBank/DDBJ databases">
        <title>Draft genome of the bovine lungworm Dictyocaulus viviparus.</title>
        <authorList>
            <person name="Mitreva M."/>
        </authorList>
    </citation>
    <scope>NUCLEOTIDE SEQUENCE [LARGE SCALE GENOMIC DNA]</scope>
    <source>
        <strain evidence="8 9">HannoverDv2000</strain>
    </source>
</reference>
<proteinExistence type="inferred from homology"/>
<organism evidence="8 9">
    <name type="scientific">Dictyocaulus viviparus</name>
    <name type="common">Bovine lungworm</name>
    <dbReference type="NCBI Taxonomy" id="29172"/>
    <lineage>
        <taxon>Eukaryota</taxon>
        <taxon>Metazoa</taxon>
        <taxon>Ecdysozoa</taxon>
        <taxon>Nematoda</taxon>
        <taxon>Chromadorea</taxon>
        <taxon>Rhabditida</taxon>
        <taxon>Rhabditina</taxon>
        <taxon>Rhabditomorpha</taxon>
        <taxon>Strongyloidea</taxon>
        <taxon>Metastrongylidae</taxon>
        <taxon>Dictyocaulus</taxon>
    </lineage>
</organism>
<dbReference type="Gene3D" id="3.40.718.10">
    <property type="entry name" value="Isopropylmalate Dehydrogenase"/>
    <property type="match status" value="1"/>
</dbReference>
<protein>
    <recommendedName>
        <fullName evidence="6">Isocitrate dehydrogenase [NAD] subunit, mitochondrial</fullName>
    </recommendedName>
</protein>
<dbReference type="NCBIfam" id="TIGR00175">
    <property type="entry name" value="mito_nad_idh"/>
    <property type="match status" value="1"/>
</dbReference>
<dbReference type="EMBL" id="KN716183">
    <property type="protein sequence ID" value="KJH51442.1"/>
    <property type="molecule type" value="Genomic_DNA"/>
</dbReference>
<dbReference type="GO" id="GO:0016616">
    <property type="term" value="F:oxidoreductase activity, acting on the CH-OH group of donors, NAD or NADP as acceptor"/>
    <property type="evidence" value="ECO:0007669"/>
    <property type="project" value="InterPro"/>
</dbReference>
<dbReference type="Proteomes" id="UP000053766">
    <property type="component" value="Unassembled WGS sequence"/>
</dbReference>
<dbReference type="Pfam" id="PF00180">
    <property type="entry name" value="Iso_dh"/>
    <property type="match status" value="1"/>
</dbReference>
<dbReference type="GO" id="GO:0005739">
    <property type="term" value="C:mitochondrion"/>
    <property type="evidence" value="ECO:0007669"/>
    <property type="project" value="UniProtKB-SubCell"/>
</dbReference>
<evidence type="ECO:0000256" key="3">
    <source>
        <dbReference type="ARBA" id="ARBA00022532"/>
    </source>
</evidence>
<accession>A0A0D8Y5H6</accession>
<keyword evidence="5 6" id="KW-0496">Mitochondrion</keyword>
<evidence type="ECO:0000256" key="6">
    <source>
        <dbReference type="RuleBase" id="RU361266"/>
    </source>
</evidence>
<evidence type="ECO:0000256" key="2">
    <source>
        <dbReference type="ARBA" id="ARBA00007769"/>
    </source>
</evidence>
<dbReference type="PROSITE" id="PS00470">
    <property type="entry name" value="IDH_IMDH"/>
    <property type="match status" value="1"/>
</dbReference>
<dbReference type="InterPro" id="IPR024084">
    <property type="entry name" value="IsoPropMal-DH-like_dom"/>
</dbReference>
<dbReference type="AlphaFoldDB" id="A0A0D8Y5H6"/>
<dbReference type="FunFam" id="3.40.718.10:FF:000001">
    <property type="entry name" value="Isocitrate dehydrogenase [NAD] subunit, mitochondrial"/>
    <property type="match status" value="1"/>
</dbReference>
<evidence type="ECO:0000256" key="1">
    <source>
        <dbReference type="ARBA" id="ARBA00004173"/>
    </source>
</evidence>
<dbReference type="OrthoDB" id="10261637at2759"/>
<evidence type="ECO:0000259" key="7">
    <source>
        <dbReference type="SMART" id="SM01329"/>
    </source>
</evidence>
<comment type="subcellular location">
    <subcellularLocation>
        <location evidence="1 6">Mitochondrion</location>
    </subcellularLocation>
</comment>
<dbReference type="InterPro" id="IPR019818">
    <property type="entry name" value="IsoCit/isopropylmalate_DH_CS"/>
</dbReference>
<keyword evidence="9" id="KW-1185">Reference proteome</keyword>
<dbReference type="GO" id="GO:0006099">
    <property type="term" value="P:tricarboxylic acid cycle"/>
    <property type="evidence" value="ECO:0007669"/>
    <property type="project" value="UniProtKB-UniRule"/>
</dbReference>
<evidence type="ECO:0000256" key="5">
    <source>
        <dbReference type="ARBA" id="ARBA00023128"/>
    </source>
</evidence>
<comment type="similarity">
    <text evidence="2 6">Belongs to the isocitrate and isopropylmalate dehydrogenases family.</text>
</comment>
<dbReference type="STRING" id="29172.A0A0D8Y5H6"/>
<gene>
    <name evidence="8" type="ORF">DICVIV_02358</name>
</gene>
<name>A0A0D8Y5H6_DICVI</name>
<dbReference type="InterPro" id="IPR004434">
    <property type="entry name" value="Isocitrate_DH_NAD"/>
</dbReference>
<dbReference type="SUPFAM" id="SSF53659">
    <property type="entry name" value="Isocitrate/Isopropylmalate dehydrogenase-like"/>
    <property type="match status" value="1"/>
</dbReference>
<keyword evidence="3 6" id="KW-0816">Tricarboxylic acid cycle</keyword>
<dbReference type="PANTHER" id="PTHR11835">
    <property type="entry name" value="DECARBOXYLATING DEHYDROGENASES-ISOCITRATE, ISOPROPYLMALATE, TARTRATE"/>
    <property type="match status" value="1"/>
</dbReference>